<organism evidence="1">
    <name type="scientific">marine sediment metagenome</name>
    <dbReference type="NCBI Taxonomy" id="412755"/>
    <lineage>
        <taxon>unclassified sequences</taxon>
        <taxon>metagenomes</taxon>
        <taxon>ecological metagenomes</taxon>
    </lineage>
</organism>
<name>A0A0F9BT36_9ZZZZ</name>
<dbReference type="AlphaFoldDB" id="A0A0F9BT36"/>
<proteinExistence type="predicted"/>
<dbReference type="SUPFAM" id="SSF53335">
    <property type="entry name" value="S-adenosyl-L-methionine-dependent methyltransferases"/>
    <property type="match status" value="1"/>
</dbReference>
<comment type="caution">
    <text evidence="1">The sequence shown here is derived from an EMBL/GenBank/DDBJ whole genome shotgun (WGS) entry which is preliminary data.</text>
</comment>
<dbReference type="InterPro" id="IPR029063">
    <property type="entry name" value="SAM-dependent_MTases_sf"/>
</dbReference>
<accession>A0A0F9BT36</accession>
<gene>
    <name evidence="1" type="ORF">LCGC14_2408270</name>
</gene>
<sequence length="158" mass="17847">VLDLRDYAGRYSTVSCVRCLINLTSEGDQFAAIDQLASTLHPGGRLLLIEGLEETFAAMNQARKKVQLPEIQLDWHNRLLSQPRLEAKLAEAFTIDDRVDFGEYYFLSRIVHPLLVAPEEPAFEARCNFVAKNVWQSGLARGLFAPMSTLMLYVCSRI</sequence>
<dbReference type="EMBL" id="LAZR01036325">
    <property type="protein sequence ID" value="KKL25144.1"/>
    <property type="molecule type" value="Genomic_DNA"/>
</dbReference>
<reference evidence="1" key="1">
    <citation type="journal article" date="2015" name="Nature">
        <title>Complex archaea that bridge the gap between prokaryotes and eukaryotes.</title>
        <authorList>
            <person name="Spang A."/>
            <person name="Saw J.H."/>
            <person name="Jorgensen S.L."/>
            <person name="Zaremba-Niedzwiedzka K."/>
            <person name="Martijn J."/>
            <person name="Lind A.E."/>
            <person name="van Eijk R."/>
            <person name="Schleper C."/>
            <person name="Guy L."/>
            <person name="Ettema T.J."/>
        </authorList>
    </citation>
    <scope>NUCLEOTIDE SEQUENCE</scope>
</reference>
<evidence type="ECO:0000313" key="1">
    <source>
        <dbReference type="EMBL" id="KKL25144.1"/>
    </source>
</evidence>
<feature type="non-terminal residue" evidence="1">
    <location>
        <position position="1"/>
    </location>
</feature>
<protein>
    <submittedName>
        <fullName evidence="1">Uncharacterized protein</fullName>
    </submittedName>
</protein>